<evidence type="ECO:0000313" key="2">
    <source>
        <dbReference type="EMBL" id="GGB81479.1"/>
    </source>
</evidence>
<feature type="region of interest" description="Disordered" evidence="1">
    <location>
        <begin position="1"/>
        <end position="31"/>
    </location>
</feature>
<sequence length="250" mass="28744">MPPAEPDFDDGFNFETDQPRATRPDADSDSPTLRRYHQLLWSKPLRSGNVFALEAPATRREGYLIYTDASGDQHWFGSDAITNSYTGWLRPKALVDSIAALSSEQKTRYLNPPYTVGSTMIWLVRPKDRPTINQARGTRSAIADRMDLTLECIRRHYQGQEDSPLADVLAAYEDFFALFEGFDEFVTFFHFQDLVTPDYEKVRFYVPLEDFARTGTPRTVDEYVTCMEATLSLIKQRQRRMRAWIANTAS</sequence>
<dbReference type="EMBL" id="BMEA01000002">
    <property type="protein sequence ID" value="GGB81479.1"/>
    <property type="molecule type" value="Genomic_DNA"/>
</dbReference>
<organism evidence="2 3">
    <name type="scientific">Knoellia flava</name>
    <dbReference type="NCBI Taxonomy" id="913969"/>
    <lineage>
        <taxon>Bacteria</taxon>
        <taxon>Bacillati</taxon>
        <taxon>Actinomycetota</taxon>
        <taxon>Actinomycetes</taxon>
        <taxon>Micrococcales</taxon>
        <taxon>Intrasporangiaceae</taxon>
        <taxon>Knoellia</taxon>
    </lineage>
</organism>
<gene>
    <name evidence="2" type="ORF">GCM10011314_21360</name>
</gene>
<feature type="compositionally biased region" description="Basic and acidic residues" evidence="1">
    <location>
        <begin position="17"/>
        <end position="26"/>
    </location>
</feature>
<proteinExistence type="predicted"/>
<dbReference type="AlphaFoldDB" id="A0A8H9KSW2"/>
<protein>
    <submittedName>
        <fullName evidence="2">Uncharacterized protein</fullName>
    </submittedName>
</protein>
<feature type="compositionally biased region" description="Acidic residues" evidence="1">
    <location>
        <begin position="1"/>
        <end position="12"/>
    </location>
</feature>
<reference evidence="2" key="2">
    <citation type="submission" date="2020-09" db="EMBL/GenBank/DDBJ databases">
        <authorList>
            <person name="Sun Q."/>
            <person name="Zhou Y."/>
        </authorList>
    </citation>
    <scope>NUCLEOTIDE SEQUENCE</scope>
    <source>
        <strain evidence="2">CGMCC 1.10749</strain>
    </source>
</reference>
<accession>A0A8H9KSW2</accession>
<comment type="caution">
    <text evidence="2">The sequence shown here is derived from an EMBL/GenBank/DDBJ whole genome shotgun (WGS) entry which is preliminary data.</text>
</comment>
<dbReference type="Pfam" id="PF22507">
    <property type="entry name" value="DUF6994"/>
    <property type="match status" value="1"/>
</dbReference>
<evidence type="ECO:0000313" key="3">
    <source>
        <dbReference type="Proteomes" id="UP000628079"/>
    </source>
</evidence>
<reference evidence="2" key="1">
    <citation type="journal article" date="2014" name="Int. J. Syst. Evol. Microbiol.">
        <title>Complete genome sequence of Corynebacterium casei LMG S-19264T (=DSM 44701T), isolated from a smear-ripened cheese.</title>
        <authorList>
            <consortium name="US DOE Joint Genome Institute (JGI-PGF)"/>
            <person name="Walter F."/>
            <person name="Albersmeier A."/>
            <person name="Kalinowski J."/>
            <person name="Ruckert C."/>
        </authorList>
    </citation>
    <scope>NUCLEOTIDE SEQUENCE</scope>
    <source>
        <strain evidence="2">CGMCC 1.10749</strain>
    </source>
</reference>
<dbReference type="InterPro" id="IPR054263">
    <property type="entry name" value="DUF6994"/>
</dbReference>
<dbReference type="Proteomes" id="UP000628079">
    <property type="component" value="Unassembled WGS sequence"/>
</dbReference>
<dbReference type="RefSeq" id="WP_052116752.1">
    <property type="nucleotide sequence ID" value="NZ_BMEA01000002.1"/>
</dbReference>
<evidence type="ECO:0000256" key="1">
    <source>
        <dbReference type="SAM" id="MobiDB-lite"/>
    </source>
</evidence>
<name>A0A8H9KSW2_9MICO</name>